<gene>
    <name evidence="2" type="ORF">HTEP1355_LOCUS17111</name>
</gene>
<dbReference type="AlphaFoldDB" id="A0A7S0Z0H1"/>
<name>A0A7S0Z0H1_9CRYP</name>
<feature type="region of interest" description="Disordered" evidence="1">
    <location>
        <begin position="162"/>
        <end position="193"/>
    </location>
</feature>
<dbReference type="EMBL" id="HBFN01029604">
    <property type="protein sequence ID" value="CAD8803433.1"/>
    <property type="molecule type" value="Transcribed_RNA"/>
</dbReference>
<feature type="compositionally biased region" description="Low complexity" evidence="1">
    <location>
        <begin position="166"/>
        <end position="183"/>
    </location>
</feature>
<evidence type="ECO:0000256" key="1">
    <source>
        <dbReference type="SAM" id="MobiDB-lite"/>
    </source>
</evidence>
<organism evidence="2">
    <name type="scientific">Hemiselmis tepida</name>
    <dbReference type="NCBI Taxonomy" id="464990"/>
    <lineage>
        <taxon>Eukaryota</taxon>
        <taxon>Cryptophyceae</taxon>
        <taxon>Cryptomonadales</taxon>
        <taxon>Hemiselmidaceae</taxon>
        <taxon>Hemiselmis</taxon>
    </lineage>
</organism>
<accession>A0A7S0Z0H1</accession>
<evidence type="ECO:0000313" key="2">
    <source>
        <dbReference type="EMBL" id="CAD8803433.1"/>
    </source>
</evidence>
<sequence length="193" mass="21170">MLIPAHPCAQFPFAMMPRTSHSEAQFDKVYFRSPQLPEDPKPKIIGRDIKASAGMRVKLSNAGKQYIKIYDAKHGLHYYDEGEGTIVANGRGTYLGLCDVEWDSGNKPDIDNTYFVYNTGNDGLYHLALVEDPAWGVEQEDVLGMREEDLKRLQARQAAKAKESMKMGSMKMGSVASGAASGKPGTGTASVKH</sequence>
<proteinExistence type="predicted"/>
<reference evidence="2" key="1">
    <citation type="submission" date="2021-01" db="EMBL/GenBank/DDBJ databases">
        <authorList>
            <person name="Corre E."/>
            <person name="Pelletier E."/>
            <person name="Niang G."/>
            <person name="Scheremetjew M."/>
            <person name="Finn R."/>
            <person name="Kale V."/>
            <person name="Holt S."/>
            <person name="Cochrane G."/>
            <person name="Meng A."/>
            <person name="Brown T."/>
            <person name="Cohen L."/>
        </authorList>
    </citation>
    <scope>NUCLEOTIDE SEQUENCE</scope>
    <source>
        <strain evidence="2">CCMP443</strain>
    </source>
</reference>
<protein>
    <submittedName>
        <fullName evidence="2">Uncharacterized protein</fullName>
    </submittedName>
</protein>